<evidence type="ECO:0000313" key="7">
    <source>
        <dbReference type="Proteomes" id="UP000646827"/>
    </source>
</evidence>
<keyword evidence="1" id="KW-0479">Metal-binding</keyword>
<keyword evidence="2 4" id="KW-0863">Zinc-finger</keyword>
<proteinExistence type="predicted"/>
<accession>A0A8H7RWN9</accession>
<dbReference type="Pfam" id="PF25327">
    <property type="entry name" value="UBL_ZFAND1"/>
    <property type="match status" value="1"/>
</dbReference>
<dbReference type="SMART" id="SM00154">
    <property type="entry name" value="ZnF_AN1"/>
    <property type="match status" value="2"/>
</dbReference>
<evidence type="ECO:0000259" key="5">
    <source>
        <dbReference type="PROSITE" id="PS51039"/>
    </source>
</evidence>
<sequence length="296" mass="33634">MELPNVGKHCSLSNCQTLDFLPITCPFCQKTFCGPHGLPKDHDCSEWSQVDRRVVQCNTCQNMVLVPEKSNVEQALKDHICKPLEQTKKKKCGVTGCREFEQHKIVLPVHCKGCDKEFCLKHRLKVDHGCPILEVDEKETRKQAAQEKLSKTFTPLKTTTISSTSSKKITKPIGKKNIMVELMKMKSKAKGSSSIPLSARIYLNVEFPKECNRSNQPMFFDKTIRVGRMLDTIADSCNVKNDNNKITDTDPQRLILFQYSIEDNLIPLDAASKLESILNNTDRILLERLENVPKEQ</sequence>
<evidence type="ECO:0000313" key="6">
    <source>
        <dbReference type="EMBL" id="KAG2218404.1"/>
    </source>
</evidence>
<dbReference type="Gene3D" id="4.10.1110.10">
    <property type="entry name" value="AN1-like Zinc finger"/>
    <property type="match status" value="2"/>
</dbReference>
<dbReference type="GO" id="GO:0005737">
    <property type="term" value="C:cytoplasm"/>
    <property type="evidence" value="ECO:0007669"/>
    <property type="project" value="TreeGrafter"/>
</dbReference>
<comment type="caution">
    <text evidence="6">The sequence shown here is derived from an EMBL/GenBank/DDBJ whole genome shotgun (WGS) entry which is preliminary data.</text>
</comment>
<name>A0A8H7RWN9_9FUNG</name>
<dbReference type="InterPro" id="IPR035896">
    <property type="entry name" value="AN1-like_Znf"/>
</dbReference>
<dbReference type="Pfam" id="PF01428">
    <property type="entry name" value="zf-AN1"/>
    <property type="match status" value="2"/>
</dbReference>
<keyword evidence="7" id="KW-1185">Reference proteome</keyword>
<dbReference type="InterPro" id="IPR057358">
    <property type="entry name" value="UBL_ZFAND1-like"/>
</dbReference>
<gene>
    <name evidence="6" type="ORF">INT45_011592</name>
</gene>
<dbReference type="PANTHER" id="PTHR14677">
    <property type="entry name" value="ARSENITE INDUCUBLE RNA ASSOCIATED PROTEIN AIP-1-RELATED"/>
    <property type="match status" value="1"/>
</dbReference>
<dbReference type="SUPFAM" id="SSF118310">
    <property type="entry name" value="AN1-like Zinc finger"/>
    <property type="match status" value="2"/>
</dbReference>
<dbReference type="GO" id="GO:0008270">
    <property type="term" value="F:zinc ion binding"/>
    <property type="evidence" value="ECO:0007669"/>
    <property type="project" value="UniProtKB-KW"/>
</dbReference>
<evidence type="ECO:0000256" key="3">
    <source>
        <dbReference type="ARBA" id="ARBA00022833"/>
    </source>
</evidence>
<dbReference type="EMBL" id="JAEPRB010000232">
    <property type="protein sequence ID" value="KAG2218404.1"/>
    <property type="molecule type" value="Genomic_DNA"/>
</dbReference>
<dbReference type="InterPro" id="IPR000058">
    <property type="entry name" value="Znf_AN1"/>
</dbReference>
<protein>
    <recommendedName>
        <fullName evidence="5">AN1-type domain-containing protein</fullName>
    </recommendedName>
</protein>
<dbReference type="PANTHER" id="PTHR14677:SF40">
    <property type="entry name" value="CDC48-ASSOCIATED UBIQUITIN-LIKE_ZINC FINGER PROTEIN 1"/>
    <property type="match status" value="1"/>
</dbReference>
<evidence type="ECO:0000256" key="2">
    <source>
        <dbReference type="ARBA" id="ARBA00022771"/>
    </source>
</evidence>
<dbReference type="Proteomes" id="UP000646827">
    <property type="component" value="Unassembled WGS sequence"/>
</dbReference>
<evidence type="ECO:0000256" key="4">
    <source>
        <dbReference type="PROSITE-ProRule" id="PRU00449"/>
    </source>
</evidence>
<dbReference type="OrthoDB" id="431929at2759"/>
<feature type="domain" description="AN1-type" evidence="5">
    <location>
        <begin position="4"/>
        <end position="52"/>
    </location>
</feature>
<feature type="domain" description="AN1-type" evidence="5">
    <location>
        <begin position="86"/>
        <end position="138"/>
    </location>
</feature>
<reference evidence="6 7" key="1">
    <citation type="submission" date="2020-12" db="EMBL/GenBank/DDBJ databases">
        <title>Metabolic potential, ecology and presence of endohyphal bacteria is reflected in genomic diversity of Mucoromycotina.</title>
        <authorList>
            <person name="Muszewska A."/>
            <person name="Okrasinska A."/>
            <person name="Steczkiewicz K."/>
            <person name="Drgas O."/>
            <person name="Orlowska M."/>
            <person name="Perlinska-Lenart U."/>
            <person name="Aleksandrzak-Piekarczyk T."/>
            <person name="Szatraj K."/>
            <person name="Zielenkiewicz U."/>
            <person name="Pilsyk S."/>
            <person name="Malc E."/>
            <person name="Mieczkowski P."/>
            <person name="Kruszewska J.S."/>
            <person name="Biernat P."/>
            <person name="Pawlowska J."/>
        </authorList>
    </citation>
    <scope>NUCLEOTIDE SEQUENCE [LARGE SCALE GENOMIC DNA]</scope>
    <source>
        <strain evidence="6 7">CBS 142.35</strain>
    </source>
</reference>
<organism evidence="6 7">
    <name type="scientific">Circinella minor</name>
    <dbReference type="NCBI Taxonomy" id="1195481"/>
    <lineage>
        <taxon>Eukaryota</taxon>
        <taxon>Fungi</taxon>
        <taxon>Fungi incertae sedis</taxon>
        <taxon>Mucoromycota</taxon>
        <taxon>Mucoromycotina</taxon>
        <taxon>Mucoromycetes</taxon>
        <taxon>Mucorales</taxon>
        <taxon>Lichtheimiaceae</taxon>
        <taxon>Circinella</taxon>
    </lineage>
</organism>
<evidence type="ECO:0000256" key="1">
    <source>
        <dbReference type="ARBA" id="ARBA00022723"/>
    </source>
</evidence>
<dbReference type="AlphaFoldDB" id="A0A8H7RWN9"/>
<keyword evidence="3" id="KW-0862">Zinc</keyword>
<dbReference type="PROSITE" id="PS51039">
    <property type="entry name" value="ZF_AN1"/>
    <property type="match status" value="2"/>
</dbReference>